<dbReference type="InterPro" id="IPR013655">
    <property type="entry name" value="PAS_fold_3"/>
</dbReference>
<evidence type="ECO:0000259" key="1">
    <source>
        <dbReference type="Pfam" id="PF08447"/>
    </source>
</evidence>
<dbReference type="Pfam" id="PF08447">
    <property type="entry name" value="PAS_3"/>
    <property type="match status" value="1"/>
</dbReference>
<dbReference type="RefSeq" id="WP_065689143.1">
    <property type="nucleotide sequence ID" value="NZ_JBJDQY010000009.1"/>
</dbReference>
<gene>
    <name evidence="2" type="ORF">A6U91_21900</name>
</gene>
<feature type="domain" description="PAS fold-3" evidence="1">
    <location>
        <begin position="27"/>
        <end position="116"/>
    </location>
</feature>
<comment type="caution">
    <text evidence="2">The sequence shown here is derived from an EMBL/GenBank/DDBJ whole genome shotgun (WGS) entry which is preliminary data.</text>
</comment>
<reference evidence="2 3" key="1">
    <citation type="journal article" date="2016" name="PeerJ">
        <title>Gall-ID: tools for genotyping gall-causing phytopathogenic bacteria.</title>
        <authorList>
            <person name="Davis E.W.II."/>
            <person name="Weisberg A.J."/>
            <person name="Tabima J.F."/>
            <person name="Grunwald N.J."/>
            <person name="Chang J.H."/>
        </authorList>
    </citation>
    <scope>NUCLEOTIDE SEQUENCE [LARGE SCALE GENOMIC DNA]</scope>
    <source>
        <strain evidence="2 3">N2/73</strain>
    </source>
</reference>
<dbReference type="Proteomes" id="UP000093451">
    <property type="component" value="Unassembled WGS sequence"/>
</dbReference>
<dbReference type="InterPro" id="IPR000014">
    <property type="entry name" value="PAS"/>
</dbReference>
<dbReference type="EMBL" id="LXKT01000029">
    <property type="protein sequence ID" value="OCJ32832.1"/>
    <property type="molecule type" value="Genomic_DNA"/>
</dbReference>
<protein>
    <recommendedName>
        <fullName evidence="1">PAS fold-3 domain-containing protein</fullName>
    </recommendedName>
</protein>
<name>A0AB36EL56_AGRTU</name>
<dbReference type="CDD" id="cd00130">
    <property type="entry name" value="PAS"/>
    <property type="match status" value="1"/>
</dbReference>
<dbReference type="Gene3D" id="3.30.450.20">
    <property type="entry name" value="PAS domain"/>
    <property type="match status" value="1"/>
</dbReference>
<dbReference type="AlphaFoldDB" id="A0AB36EL56"/>
<accession>A0AB36EL56</accession>
<dbReference type="InterPro" id="IPR035965">
    <property type="entry name" value="PAS-like_dom_sf"/>
</dbReference>
<evidence type="ECO:0000313" key="2">
    <source>
        <dbReference type="EMBL" id="OCJ32832.1"/>
    </source>
</evidence>
<organism evidence="2 3">
    <name type="scientific">Agrobacterium tumefaciens</name>
    <dbReference type="NCBI Taxonomy" id="358"/>
    <lineage>
        <taxon>Bacteria</taxon>
        <taxon>Pseudomonadati</taxon>
        <taxon>Pseudomonadota</taxon>
        <taxon>Alphaproteobacteria</taxon>
        <taxon>Hyphomicrobiales</taxon>
        <taxon>Rhizobiaceae</taxon>
        <taxon>Rhizobium/Agrobacterium group</taxon>
        <taxon>Agrobacterium</taxon>
        <taxon>Agrobacterium tumefaciens complex</taxon>
    </lineage>
</organism>
<sequence>MSLAVNKTEPEARYTGLFTWDLKADAVYADEVMAVLFGMEPEKAKQGQPIIEYLHKIVPAEKSGLKDAIDDAILSGDRYSHKYKVLTQEGDQVEVTTIGQCFRDASGTPSVYAGVMYLGWHDDLSAGPAFWHCLRALSLAQANRRLDIVKNIEKALKLLRKKLTGTLDLTSRNLVLTGNR</sequence>
<dbReference type="SUPFAM" id="SSF55785">
    <property type="entry name" value="PYP-like sensor domain (PAS domain)"/>
    <property type="match status" value="1"/>
</dbReference>
<proteinExistence type="predicted"/>
<evidence type="ECO:0000313" key="3">
    <source>
        <dbReference type="Proteomes" id="UP000093451"/>
    </source>
</evidence>